<keyword evidence="5" id="KW-0539">Nucleus</keyword>
<keyword evidence="10" id="KW-1185">Reference proteome</keyword>
<evidence type="ECO:0000259" key="8">
    <source>
        <dbReference type="Pfam" id="PF00808"/>
    </source>
</evidence>
<evidence type="ECO:0000256" key="3">
    <source>
        <dbReference type="ARBA" id="ARBA00022454"/>
    </source>
</evidence>
<dbReference type="GO" id="GO:0007059">
    <property type="term" value="P:chromosome segregation"/>
    <property type="evidence" value="ECO:0007669"/>
    <property type="project" value="TreeGrafter"/>
</dbReference>
<sequence>MSGNIKNKTQNRSYPRSTVKKIIKGHSGKNVGRNVDALVYIDYVLFIQELMRNASRKARASGEKRIAARDIRKVTMSSLRKFKG</sequence>
<evidence type="ECO:0000256" key="6">
    <source>
        <dbReference type="ARBA" id="ARBA00023328"/>
    </source>
</evidence>
<evidence type="ECO:0000256" key="1">
    <source>
        <dbReference type="ARBA" id="ARBA00004123"/>
    </source>
</evidence>
<evidence type="ECO:0000256" key="5">
    <source>
        <dbReference type="ARBA" id="ARBA00023242"/>
    </source>
</evidence>
<dbReference type="Gene3D" id="1.10.20.10">
    <property type="entry name" value="Histone, subunit A"/>
    <property type="match status" value="1"/>
</dbReference>
<gene>
    <name evidence="9" type="ORF">GJ744_009672</name>
</gene>
<evidence type="ECO:0000256" key="4">
    <source>
        <dbReference type="ARBA" id="ARBA00022838"/>
    </source>
</evidence>
<reference evidence="9" key="1">
    <citation type="submission" date="2020-02" db="EMBL/GenBank/DDBJ databases">
        <authorList>
            <person name="Palmer J.M."/>
        </authorList>
    </citation>
    <scope>NUCLEOTIDE SEQUENCE</scope>
    <source>
        <strain evidence="9">EPUS1.4</strain>
        <tissue evidence="9">Thallus</tissue>
    </source>
</reference>
<dbReference type="AlphaFoldDB" id="A0A8H7E4B2"/>
<evidence type="ECO:0000256" key="7">
    <source>
        <dbReference type="ARBA" id="ARBA00038432"/>
    </source>
</evidence>
<dbReference type="GO" id="GO:0000278">
    <property type="term" value="P:mitotic cell cycle"/>
    <property type="evidence" value="ECO:0007669"/>
    <property type="project" value="TreeGrafter"/>
</dbReference>
<dbReference type="InterPro" id="IPR003958">
    <property type="entry name" value="CBFA_NFYB_domain"/>
</dbReference>
<dbReference type="InterPro" id="IPR052484">
    <property type="entry name" value="CENP-W/WIP1"/>
</dbReference>
<evidence type="ECO:0000256" key="2">
    <source>
        <dbReference type="ARBA" id="ARBA00004629"/>
    </source>
</evidence>
<protein>
    <recommendedName>
        <fullName evidence="8">Transcription factor CBF/NF-Y/archaeal histone domain-containing protein</fullName>
    </recommendedName>
</protein>
<proteinExistence type="inferred from homology"/>
<dbReference type="Proteomes" id="UP000606974">
    <property type="component" value="Unassembled WGS sequence"/>
</dbReference>
<comment type="similarity">
    <text evidence="7">Belongs to the CENP-W/WIP1 family.</text>
</comment>
<evidence type="ECO:0000313" key="9">
    <source>
        <dbReference type="EMBL" id="KAF7508090.1"/>
    </source>
</evidence>
<evidence type="ECO:0000313" key="10">
    <source>
        <dbReference type="Proteomes" id="UP000606974"/>
    </source>
</evidence>
<dbReference type="PANTHER" id="PTHR34832">
    <property type="entry name" value="CENTROMERE PROTEIN W"/>
    <property type="match status" value="1"/>
</dbReference>
<accession>A0A8H7E4B2</accession>
<feature type="domain" description="Transcription factor CBF/NF-Y/archaeal histone" evidence="8">
    <location>
        <begin position="15"/>
        <end position="73"/>
    </location>
</feature>
<dbReference type="EMBL" id="JAACFV010000059">
    <property type="protein sequence ID" value="KAF7508090.1"/>
    <property type="molecule type" value="Genomic_DNA"/>
</dbReference>
<comment type="caution">
    <text evidence="9">The sequence shown here is derived from an EMBL/GenBank/DDBJ whole genome shotgun (WGS) entry which is preliminary data.</text>
</comment>
<organism evidence="9 10">
    <name type="scientific">Endocarpon pusillum</name>
    <dbReference type="NCBI Taxonomy" id="364733"/>
    <lineage>
        <taxon>Eukaryota</taxon>
        <taxon>Fungi</taxon>
        <taxon>Dikarya</taxon>
        <taxon>Ascomycota</taxon>
        <taxon>Pezizomycotina</taxon>
        <taxon>Eurotiomycetes</taxon>
        <taxon>Chaetothyriomycetidae</taxon>
        <taxon>Verrucariales</taxon>
        <taxon>Verrucariaceae</taxon>
        <taxon>Endocarpon</taxon>
    </lineage>
</organism>
<comment type="subcellular location">
    <subcellularLocation>
        <location evidence="2">Chromosome</location>
        <location evidence="2">Centromere</location>
        <location evidence="2">Kinetochore</location>
    </subcellularLocation>
    <subcellularLocation>
        <location evidence="1">Nucleus</location>
    </subcellularLocation>
</comment>
<dbReference type="InterPro" id="IPR009072">
    <property type="entry name" value="Histone-fold"/>
</dbReference>
<dbReference type="GO" id="GO:0046982">
    <property type="term" value="F:protein heterodimerization activity"/>
    <property type="evidence" value="ECO:0007669"/>
    <property type="project" value="InterPro"/>
</dbReference>
<dbReference type="GO" id="GO:0000776">
    <property type="term" value="C:kinetochore"/>
    <property type="evidence" value="ECO:0007669"/>
    <property type="project" value="UniProtKB-KW"/>
</dbReference>
<name>A0A8H7E4B2_9EURO</name>
<dbReference type="PANTHER" id="PTHR34832:SF1">
    <property type="entry name" value="CENTROMERE PROTEIN W"/>
    <property type="match status" value="1"/>
</dbReference>
<keyword evidence="4" id="KW-0995">Kinetochore</keyword>
<dbReference type="CDD" id="cd13732">
    <property type="entry name" value="HFD_CENP-W"/>
    <property type="match status" value="1"/>
</dbReference>
<keyword evidence="6" id="KW-0137">Centromere</keyword>
<dbReference type="OrthoDB" id="2543597at2759"/>
<dbReference type="Pfam" id="PF00808">
    <property type="entry name" value="CBFD_NFYB_HMF"/>
    <property type="match status" value="1"/>
</dbReference>
<keyword evidence="3" id="KW-0158">Chromosome</keyword>
<dbReference type="GO" id="GO:0051382">
    <property type="term" value="P:kinetochore assembly"/>
    <property type="evidence" value="ECO:0007669"/>
    <property type="project" value="TreeGrafter"/>
</dbReference>
<dbReference type="SUPFAM" id="SSF47113">
    <property type="entry name" value="Histone-fold"/>
    <property type="match status" value="1"/>
</dbReference>
<dbReference type="GO" id="GO:0005654">
    <property type="term" value="C:nucleoplasm"/>
    <property type="evidence" value="ECO:0007669"/>
    <property type="project" value="TreeGrafter"/>
</dbReference>